<dbReference type="Pfam" id="PF00535">
    <property type="entry name" value="Glycos_transf_2"/>
    <property type="match status" value="1"/>
</dbReference>
<dbReference type="InterPro" id="IPR001173">
    <property type="entry name" value="Glyco_trans_2-like"/>
</dbReference>
<dbReference type="Gene3D" id="3.90.550.10">
    <property type="entry name" value="Spore Coat Polysaccharide Biosynthesis Protein SpsA, Chain A"/>
    <property type="match status" value="1"/>
</dbReference>
<keyword evidence="2" id="KW-0808">Transferase</keyword>
<proteinExistence type="predicted"/>
<sequence length="225" mass="24622">MSEVTVLVPAYNEADKIKFTIRALDQVPKIDEIIAINDGSTDNTAEIVSNKTPAKLIDLETNQGKGAALNKGLEAAQGKIISLVDADLEETAVELEKLLEPVVHQQVDMSIADFPSPEKKGGFGLVTNLAQLGLKFFTGEEFGSPLSGQRVLTREVIDYLNGFKSGFGVEVGLTIEVINGGFEVAEIPVEMSHRETGRDWKGFRHRGRQFKDVLKVLLDQLRSGR</sequence>
<accession>D9QRT7</accession>
<dbReference type="EMBL" id="CP002105">
    <property type="protein sequence ID" value="ADL13228.1"/>
    <property type="molecule type" value="Genomic_DNA"/>
</dbReference>
<dbReference type="OrthoDB" id="9810303at2"/>
<dbReference type="PANTHER" id="PTHR48090">
    <property type="entry name" value="UNDECAPRENYL-PHOSPHATE 4-DEOXY-4-FORMAMIDO-L-ARABINOSE TRANSFERASE-RELATED"/>
    <property type="match status" value="1"/>
</dbReference>
<protein>
    <submittedName>
        <fullName evidence="2">Glycosyl transferase family 2</fullName>
    </submittedName>
</protein>
<gene>
    <name evidence="2" type="ordered locus">Acear_1723</name>
</gene>
<dbReference type="HOGENOM" id="CLU_033536_6_0_9"/>
<evidence type="ECO:0000313" key="2">
    <source>
        <dbReference type="EMBL" id="ADL13228.1"/>
    </source>
</evidence>
<feature type="domain" description="Glycosyltransferase 2-like" evidence="1">
    <location>
        <begin position="5"/>
        <end position="123"/>
    </location>
</feature>
<dbReference type="CDD" id="cd04179">
    <property type="entry name" value="DPM_DPG-synthase_like"/>
    <property type="match status" value="1"/>
</dbReference>
<dbReference type="Proteomes" id="UP000001661">
    <property type="component" value="Chromosome"/>
</dbReference>
<dbReference type="AlphaFoldDB" id="D9QRT7"/>
<dbReference type="KEGG" id="aar:Acear_1723"/>
<dbReference type="PANTHER" id="PTHR48090:SF7">
    <property type="entry name" value="RFBJ PROTEIN"/>
    <property type="match status" value="1"/>
</dbReference>
<organism evidence="2 3">
    <name type="scientific">Acetohalobium arabaticum (strain ATCC 49924 / DSM 5501 / Z-7288)</name>
    <dbReference type="NCBI Taxonomy" id="574087"/>
    <lineage>
        <taxon>Bacteria</taxon>
        <taxon>Bacillati</taxon>
        <taxon>Bacillota</taxon>
        <taxon>Clostridia</taxon>
        <taxon>Halanaerobiales</taxon>
        <taxon>Halobacteroidaceae</taxon>
        <taxon>Acetohalobium</taxon>
    </lineage>
</organism>
<dbReference type="SUPFAM" id="SSF53448">
    <property type="entry name" value="Nucleotide-diphospho-sugar transferases"/>
    <property type="match status" value="1"/>
</dbReference>
<name>D9QRT7_ACEAZ</name>
<keyword evidence="3" id="KW-1185">Reference proteome</keyword>
<dbReference type="InterPro" id="IPR029044">
    <property type="entry name" value="Nucleotide-diphossugar_trans"/>
</dbReference>
<dbReference type="STRING" id="574087.Acear_1723"/>
<evidence type="ECO:0000313" key="3">
    <source>
        <dbReference type="Proteomes" id="UP000001661"/>
    </source>
</evidence>
<dbReference type="CAZy" id="GT2">
    <property type="family name" value="Glycosyltransferase Family 2"/>
</dbReference>
<evidence type="ECO:0000259" key="1">
    <source>
        <dbReference type="Pfam" id="PF00535"/>
    </source>
</evidence>
<reference evidence="2 3" key="1">
    <citation type="journal article" date="2010" name="Stand. Genomic Sci.">
        <title>Complete genome sequence of Acetohalobium arabaticum type strain (Z-7288).</title>
        <authorList>
            <person name="Sikorski J."/>
            <person name="Lapidus A."/>
            <person name="Chertkov O."/>
            <person name="Lucas S."/>
            <person name="Copeland A."/>
            <person name="Glavina Del Rio T."/>
            <person name="Nolan M."/>
            <person name="Tice H."/>
            <person name="Cheng J.F."/>
            <person name="Han C."/>
            <person name="Brambilla E."/>
            <person name="Pitluck S."/>
            <person name="Liolios K."/>
            <person name="Ivanova N."/>
            <person name="Mavromatis K."/>
            <person name="Mikhailova N."/>
            <person name="Pati A."/>
            <person name="Bruce D."/>
            <person name="Detter C."/>
            <person name="Tapia R."/>
            <person name="Goodwin L."/>
            <person name="Chen A."/>
            <person name="Palaniappan K."/>
            <person name="Land M."/>
            <person name="Hauser L."/>
            <person name="Chang Y.J."/>
            <person name="Jeffries C.D."/>
            <person name="Rohde M."/>
            <person name="Goker M."/>
            <person name="Spring S."/>
            <person name="Woyke T."/>
            <person name="Bristow J."/>
            <person name="Eisen J.A."/>
            <person name="Markowitz V."/>
            <person name="Hugenholtz P."/>
            <person name="Kyrpides N.C."/>
            <person name="Klenk H.P."/>
        </authorList>
    </citation>
    <scope>NUCLEOTIDE SEQUENCE [LARGE SCALE GENOMIC DNA]</scope>
    <source>
        <strain evidence="3">ATCC 49924 / DSM 5501 / Z-7288</strain>
    </source>
</reference>
<dbReference type="GO" id="GO:0016740">
    <property type="term" value="F:transferase activity"/>
    <property type="evidence" value="ECO:0007669"/>
    <property type="project" value="UniProtKB-KW"/>
</dbReference>
<dbReference type="eggNOG" id="COG1215">
    <property type="taxonomic scope" value="Bacteria"/>
</dbReference>
<dbReference type="InterPro" id="IPR050256">
    <property type="entry name" value="Glycosyltransferase_2"/>
</dbReference>